<accession>A0A4R3J605</accession>
<protein>
    <submittedName>
        <fullName evidence="1">Uncharacterized protein</fullName>
    </submittedName>
</protein>
<evidence type="ECO:0000313" key="2">
    <source>
        <dbReference type="Proteomes" id="UP000295696"/>
    </source>
</evidence>
<proteinExistence type="predicted"/>
<dbReference type="RefSeq" id="WP_165907567.1">
    <property type="nucleotide sequence ID" value="NZ_SLZU01000013.1"/>
</dbReference>
<evidence type="ECO:0000313" key="1">
    <source>
        <dbReference type="EMBL" id="TCS60767.1"/>
    </source>
</evidence>
<dbReference type="PROSITE" id="PS51257">
    <property type="entry name" value="PROKAR_LIPOPROTEIN"/>
    <property type="match status" value="1"/>
</dbReference>
<name>A0A4R3J605_9RHOB</name>
<sequence>MLRPLLIVPICLAAACSNEASHLPNPLLLPGQAIATGIGNARYNARRSQVSAHVAQHHSALIAEITVGGGPRMTEAMDRARVPEDRRPVLLRRLREDIVLYSADAEALVVALMVHGG</sequence>
<dbReference type="Proteomes" id="UP000295696">
    <property type="component" value="Unassembled WGS sequence"/>
</dbReference>
<dbReference type="EMBL" id="SLZU01000013">
    <property type="protein sequence ID" value="TCS60767.1"/>
    <property type="molecule type" value="Genomic_DNA"/>
</dbReference>
<reference evidence="1 2" key="1">
    <citation type="submission" date="2019-03" db="EMBL/GenBank/DDBJ databases">
        <title>Genomic Encyclopedia of Type Strains, Phase IV (KMG-IV): sequencing the most valuable type-strain genomes for metagenomic binning, comparative biology and taxonomic classification.</title>
        <authorList>
            <person name="Goeker M."/>
        </authorList>
    </citation>
    <scope>NUCLEOTIDE SEQUENCE [LARGE SCALE GENOMIC DNA]</scope>
    <source>
        <strain evidence="1 2">DSM 104836</strain>
    </source>
</reference>
<organism evidence="1 2">
    <name type="scientific">Primorskyibacter sedentarius</name>
    <dbReference type="NCBI Taxonomy" id="745311"/>
    <lineage>
        <taxon>Bacteria</taxon>
        <taxon>Pseudomonadati</taxon>
        <taxon>Pseudomonadota</taxon>
        <taxon>Alphaproteobacteria</taxon>
        <taxon>Rhodobacterales</taxon>
        <taxon>Roseobacteraceae</taxon>
        <taxon>Primorskyibacter</taxon>
    </lineage>
</organism>
<keyword evidence="2" id="KW-1185">Reference proteome</keyword>
<gene>
    <name evidence="1" type="ORF">EDD52_11360</name>
</gene>
<comment type="caution">
    <text evidence="1">The sequence shown here is derived from an EMBL/GenBank/DDBJ whole genome shotgun (WGS) entry which is preliminary data.</text>
</comment>
<dbReference type="AlphaFoldDB" id="A0A4R3J605"/>